<evidence type="ECO:0000259" key="6">
    <source>
        <dbReference type="Pfam" id="PF01602"/>
    </source>
</evidence>
<feature type="compositionally biased region" description="Low complexity" evidence="5">
    <location>
        <begin position="726"/>
        <end position="737"/>
    </location>
</feature>
<dbReference type="InterPro" id="IPR016024">
    <property type="entry name" value="ARM-type_fold"/>
</dbReference>
<protein>
    <recommendedName>
        <fullName evidence="6">Clathrin/coatomer adaptor adaptin-like N-terminal domain-containing protein</fullName>
    </recommendedName>
</protein>
<keyword evidence="8" id="KW-1185">Reference proteome</keyword>
<feature type="region of interest" description="Disordered" evidence="5">
    <location>
        <begin position="679"/>
        <end position="710"/>
    </location>
</feature>
<dbReference type="PANTHER" id="PTHR22780">
    <property type="entry name" value="ADAPTIN, ALPHA/GAMMA/EPSILON"/>
    <property type="match status" value="1"/>
</dbReference>
<feature type="compositionally biased region" description="Polar residues" evidence="5">
    <location>
        <begin position="971"/>
        <end position="982"/>
    </location>
</feature>
<feature type="compositionally biased region" description="Basic and acidic residues" evidence="5">
    <location>
        <begin position="774"/>
        <end position="791"/>
    </location>
</feature>
<dbReference type="Pfam" id="PF01602">
    <property type="entry name" value="Adaptin_N"/>
    <property type="match status" value="1"/>
</dbReference>
<evidence type="ECO:0000256" key="1">
    <source>
        <dbReference type="ARBA" id="ARBA00004308"/>
    </source>
</evidence>
<reference evidence="7 8" key="1">
    <citation type="submission" date="2024-02" db="EMBL/GenBank/DDBJ databases">
        <authorList>
            <consortium name="ELIXIR-Norway"/>
            <consortium name="Elixir Norway"/>
        </authorList>
    </citation>
    <scope>NUCLEOTIDE SEQUENCE [LARGE SCALE GENOMIC DNA]</scope>
</reference>
<dbReference type="InterPro" id="IPR002553">
    <property type="entry name" value="Clathrin/coatomer_adapt-like_N"/>
</dbReference>
<gene>
    <name evidence="7" type="ORF">CSSPTR1EN2_LOCUS866</name>
</gene>
<organism evidence="7 8">
    <name type="scientific">Sphagnum troendelagicum</name>
    <dbReference type="NCBI Taxonomy" id="128251"/>
    <lineage>
        <taxon>Eukaryota</taxon>
        <taxon>Viridiplantae</taxon>
        <taxon>Streptophyta</taxon>
        <taxon>Embryophyta</taxon>
        <taxon>Bryophyta</taxon>
        <taxon>Sphagnophytina</taxon>
        <taxon>Sphagnopsida</taxon>
        <taxon>Sphagnales</taxon>
        <taxon>Sphagnaceae</taxon>
        <taxon>Sphagnum</taxon>
    </lineage>
</organism>
<evidence type="ECO:0000256" key="4">
    <source>
        <dbReference type="ARBA" id="ARBA00023136"/>
    </source>
</evidence>
<accession>A0ABP0T9L1</accession>
<feature type="region of interest" description="Disordered" evidence="5">
    <location>
        <begin position="967"/>
        <end position="1021"/>
    </location>
</feature>
<evidence type="ECO:0000313" key="8">
    <source>
        <dbReference type="Proteomes" id="UP001497512"/>
    </source>
</evidence>
<evidence type="ECO:0000256" key="5">
    <source>
        <dbReference type="SAM" id="MobiDB-lite"/>
    </source>
</evidence>
<evidence type="ECO:0000256" key="2">
    <source>
        <dbReference type="ARBA" id="ARBA00022448"/>
    </source>
</evidence>
<sequence length="1021" mass="110877">MSSQGGWGSSKEFLDLVKSIGEAKSKAEEERIVAAEIEMLKRRIVEPDVPRKKMKEYIIRLVYVEMLGHDASFGYIQAVKMTHDDNLLLKRSGYLAVTLFLNEDHDLIILIVNTIQKDLKSDNYLVCCAALTAVCKLLNEETIPAVLPQVVELLAHPKELVRKKAVMALHRFHQRSPSSVSHLIPKFRQILCDKDPSVMSAALCALFDLVTADANAYRNLTTSFVSILKQVVEHRLSKLFDYHRTPAPFIQIKILKILALLGAGEKHTSENMYSVLAEVLKRSDAASNIGNAILYECICTITTIHASPRLLEVAAEITSRFLKSENHNYKYMGIDALGRVIKINPDFAEQHQLAVIDCLEDPDDTLKRKTLDLLYKMTKSSNVEVIVEHMISYMRTLNDAHNKTELASRVIELAERFAPSNQWFIQTMNQVFELAGDLVPPKVAHDLMRLLAEGAGEDDEEADSLLRSSAVESYLHVLGEPKLPSVLLQVICWVLGEYGTADGTHSADDIIGRLCDVAESHPGDITVKGYSITAITKICAFEISAGRQVDLIPECRTFIEDLLASHSTDLQQRAYELQAILALSPETVANILPMDASCEDIEVDRNLSFLNEFVESAAANGARSYMPENERSGMSTVVTGTHEQLESSAHALRFEAYEVPKPAAPPPIAAAPAALPFPDFEEQKPESSRSLRKQLAADREPDADSLNPEIVRLRLDGVQKKWGRYSQPQSSSTSTSSLDRRGDHGSDQVTQVGGGHREAVAASSIESGPVSELRQIERKKPQPEISTEKQRLAASLFGGPTASGRFSGSGGAKVSSRPGTVVQPAEKVLPPRPSSGGSKEKASDAGISKQIAAPSIPAPVDLLDMSDDNVPRVMTTAPGNDPFKQLEGLLEPVTTSSALPVPPQTASMDLMSLYDGNPAPSATGPVTTVPDLVSIAAPSSSSGASQSSTNGFPSLMDLGDLSASPFVELTGSVQGQASSKPMSQLKKGPSRQDSLQKDAASRHVGVTPTGTNPALFQDLFG</sequence>
<name>A0ABP0T9L1_9BRYO</name>
<feature type="compositionally biased region" description="Basic and acidic residues" evidence="5">
    <location>
        <begin position="681"/>
        <end position="702"/>
    </location>
</feature>
<dbReference type="InterPro" id="IPR011989">
    <property type="entry name" value="ARM-like"/>
</dbReference>
<dbReference type="SUPFAM" id="SSF48371">
    <property type="entry name" value="ARM repeat"/>
    <property type="match status" value="1"/>
</dbReference>
<evidence type="ECO:0000256" key="3">
    <source>
        <dbReference type="ARBA" id="ARBA00022927"/>
    </source>
</evidence>
<keyword evidence="2" id="KW-0813">Transport</keyword>
<comment type="subcellular location">
    <subcellularLocation>
        <location evidence="1">Endomembrane system</location>
    </subcellularLocation>
</comment>
<feature type="region of interest" description="Disordered" evidence="5">
    <location>
        <begin position="722"/>
        <end position="854"/>
    </location>
</feature>
<keyword evidence="3" id="KW-0653">Protein transport</keyword>
<dbReference type="EMBL" id="OZ019893">
    <property type="protein sequence ID" value="CAK9190390.1"/>
    <property type="molecule type" value="Genomic_DNA"/>
</dbReference>
<feature type="domain" description="Clathrin/coatomer adaptor adaptin-like N-terminal" evidence="6">
    <location>
        <begin position="49"/>
        <end position="582"/>
    </location>
</feature>
<proteinExistence type="predicted"/>
<evidence type="ECO:0000313" key="7">
    <source>
        <dbReference type="EMBL" id="CAK9190390.1"/>
    </source>
</evidence>
<dbReference type="Gene3D" id="1.25.10.10">
    <property type="entry name" value="Leucine-rich Repeat Variant"/>
    <property type="match status" value="1"/>
</dbReference>
<keyword evidence="4" id="KW-0472">Membrane</keyword>
<dbReference type="InterPro" id="IPR050840">
    <property type="entry name" value="Adaptor_Complx_Large_Subunit"/>
</dbReference>
<dbReference type="Proteomes" id="UP001497512">
    <property type="component" value="Chromosome 1"/>
</dbReference>